<dbReference type="Gene3D" id="3.30.420.280">
    <property type="match status" value="1"/>
</dbReference>
<dbReference type="InterPro" id="IPR052380">
    <property type="entry name" value="Viral_DNA_packaging_terminase"/>
</dbReference>
<organism evidence="2">
    <name type="scientific">human gut metagenome</name>
    <dbReference type="NCBI Taxonomy" id="408170"/>
    <lineage>
        <taxon>unclassified sequences</taxon>
        <taxon>metagenomes</taxon>
        <taxon>organismal metagenomes</taxon>
    </lineage>
</organism>
<dbReference type="PANTHER" id="PTHR39184">
    <property type="match status" value="1"/>
</dbReference>
<dbReference type="PANTHER" id="PTHR39184:SF1">
    <property type="entry name" value="PBSX PHAGE TERMINASE LARGE SUBUNIT"/>
    <property type="match status" value="1"/>
</dbReference>
<evidence type="ECO:0000259" key="1">
    <source>
        <dbReference type="Pfam" id="PF17288"/>
    </source>
</evidence>
<feature type="domain" description="Phage terminase large subunit C-terminal" evidence="1">
    <location>
        <begin position="7"/>
        <end position="135"/>
    </location>
</feature>
<dbReference type="Pfam" id="PF17288">
    <property type="entry name" value="Terminase_3C"/>
    <property type="match status" value="1"/>
</dbReference>
<proteinExistence type="predicted"/>
<gene>
    <name evidence="2" type="ORF">OBE_17260</name>
</gene>
<dbReference type="InterPro" id="IPR035413">
    <property type="entry name" value="Terminase_L_C"/>
</dbReference>
<dbReference type="EMBL" id="AJWZ01011532">
    <property type="protein sequence ID" value="EKC44846.1"/>
    <property type="molecule type" value="Genomic_DNA"/>
</dbReference>
<protein>
    <submittedName>
        <fullName evidence="2">Phage terminase, large subunit, PBSX family</fullName>
    </submittedName>
</protein>
<accession>K1SBS2</accession>
<evidence type="ECO:0000313" key="2">
    <source>
        <dbReference type="EMBL" id="EKC44846.1"/>
    </source>
</evidence>
<sequence>YNAVHYDAARRTLVIFDELTRRRTPNRETARLLLDRGLDRTALLTADAAEPKSCADYRAAGLPCRAAVKGPGSVAAGMKWLQSLNAIIIDPVRCPETAAEFTGYEYLRDARTGEVTNAWPDADNHHIDAVRYALESVWRRRGS</sequence>
<comment type="caution">
    <text evidence="2">The sequence shown here is derived from an EMBL/GenBank/DDBJ whole genome shotgun (WGS) entry which is preliminary data.</text>
</comment>
<dbReference type="AlphaFoldDB" id="K1SBS2"/>
<feature type="non-terminal residue" evidence="2">
    <location>
        <position position="1"/>
    </location>
</feature>
<name>K1SBS2_9ZZZZ</name>
<reference evidence="2" key="1">
    <citation type="journal article" date="2013" name="Environ. Microbiol.">
        <title>Microbiota from the distal guts of lean and obese adolescents exhibit partial functional redundancy besides clear differences in community structure.</title>
        <authorList>
            <person name="Ferrer M."/>
            <person name="Ruiz A."/>
            <person name="Lanza F."/>
            <person name="Haange S.B."/>
            <person name="Oberbach A."/>
            <person name="Till H."/>
            <person name="Bargiela R."/>
            <person name="Campoy C."/>
            <person name="Segura M.T."/>
            <person name="Richter M."/>
            <person name="von Bergen M."/>
            <person name="Seifert J."/>
            <person name="Suarez A."/>
        </authorList>
    </citation>
    <scope>NUCLEOTIDE SEQUENCE</scope>
</reference>